<dbReference type="EMBL" id="KN825169">
    <property type="protein sequence ID" value="KIK93635.1"/>
    <property type="molecule type" value="Genomic_DNA"/>
</dbReference>
<dbReference type="HOGENOM" id="CLU_1579035_0_0_1"/>
<reference evidence="2" key="2">
    <citation type="submission" date="2015-01" db="EMBL/GenBank/DDBJ databases">
        <title>Evolutionary Origins and Diversification of the Mycorrhizal Mutualists.</title>
        <authorList>
            <consortium name="DOE Joint Genome Institute"/>
            <consortium name="Mycorrhizal Genomics Consortium"/>
            <person name="Kohler A."/>
            <person name="Kuo A."/>
            <person name="Nagy L.G."/>
            <person name="Floudas D."/>
            <person name="Copeland A."/>
            <person name="Barry K.W."/>
            <person name="Cichocki N."/>
            <person name="Veneault-Fourrey C."/>
            <person name="LaButti K."/>
            <person name="Lindquist E.A."/>
            <person name="Lipzen A."/>
            <person name="Lundell T."/>
            <person name="Morin E."/>
            <person name="Murat C."/>
            <person name="Riley R."/>
            <person name="Ohm R."/>
            <person name="Sun H."/>
            <person name="Tunlid A."/>
            <person name="Henrissat B."/>
            <person name="Grigoriev I.V."/>
            <person name="Hibbett D.S."/>
            <person name="Martin F."/>
        </authorList>
    </citation>
    <scope>NUCLEOTIDE SEQUENCE [LARGE SCALE GENOMIC DNA]</scope>
    <source>
        <strain evidence="2">Ve08.2h10</strain>
    </source>
</reference>
<dbReference type="OrthoDB" id="3269947at2759"/>
<gene>
    <name evidence="1" type="ORF">PAXRUDRAFT_26242</name>
</gene>
<dbReference type="InParanoid" id="A0A0D0E702"/>
<sequence>MKYVSRKFIDFVLYTTSNWANWDPPLAISHFQDQCNQSQYKIESIDLKDPELQPVAIQNSDDVFNGQEMSALPKDERTTSLIKALPNIIGKYSVTDVMSCPYIQPKLLNADVIRSERVENWFAVRQPLWDPLTEEDDEEFVYDVVRSRPCKSPNRVIVHRHEREGEQDI</sequence>
<keyword evidence="2" id="KW-1185">Reference proteome</keyword>
<evidence type="ECO:0000313" key="2">
    <source>
        <dbReference type="Proteomes" id="UP000054538"/>
    </source>
</evidence>
<evidence type="ECO:0000313" key="1">
    <source>
        <dbReference type="EMBL" id="KIK93635.1"/>
    </source>
</evidence>
<protein>
    <submittedName>
        <fullName evidence="1">Uncharacterized protein</fullName>
    </submittedName>
</protein>
<dbReference type="AlphaFoldDB" id="A0A0D0E702"/>
<dbReference type="Proteomes" id="UP000054538">
    <property type="component" value="Unassembled WGS sequence"/>
</dbReference>
<proteinExistence type="predicted"/>
<accession>A0A0D0E702</accession>
<name>A0A0D0E702_9AGAM</name>
<reference evidence="1 2" key="1">
    <citation type="submission" date="2014-04" db="EMBL/GenBank/DDBJ databases">
        <authorList>
            <consortium name="DOE Joint Genome Institute"/>
            <person name="Kuo A."/>
            <person name="Kohler A."/>
            <person name="Jargeat P."/>
            <person name="Nagy L.G."/>
            <person name="Floudas D."/>
            <person name="Copeland A."/>
            <person name="Barry K.W."/>
            <person name="Cichocki N."/>
            <person name="Veneault-Fourrey C."/>
            <person name="LaButti K."/>
            <person name="Lindquist E.A."/>
            <person name="Lipzen A."/>
            <person name="Lundell T."/>
            <person name="Morin E."/>
            <person name="Murat C."/>
            <person name="Sun H."/>
            <person name="Tunlid A."/>
            <person name="Henrissat B."/>
            <person name="Grigoriev I.V."/>
            <person name="Hibbett D.S."/>
            <person name="Martin F."/>
            <person name="Nordberg H.P."/>
            <person name="Cantor M.N."/>
            <person name="Hua S.X."/>
        </authorList>
    </citation>
    <scope>NUCLEOTIDE SEQUENCE [LARGE SCALE GENOMIC DNA]</scope>
    <source>
        <strain evidence="1 2">Ve08.2h10</strain>
    </source>
</reference>
<organism evidence="1 2">
    <name type="scientific">Paxillus rubicundulus Ve08.2h10</name>
    <dbReference type="NCBI Taxonomy" id="930991"/>
    <lineage>
        <taxon>Eukaryota</taxon>
        <taxon>Fungi</taxon>
        <taxon>Dikarya</taxon>
        <taxon>Basidiomycota</taxon>
        <taxon>Agaricomycotina</taxon>
        <taxon>Agaricomycetes</taxon>
        <taxon>Agaricomycetidae</taxon>
        <taxon>Boletales</taxon>
        <taxon>Paxilineae</taxon>
        <taxon>Paxillaceae</taxon>
        <taxon>Paxillus</taxon>
    </lineage>
</organism>